<comment type="caution">
    <text evidence="1">The sequence shown here is derived from an EMBL/GenBank/DDBJ whole genome shotgun (WGS) entry which is preliminary data.</text>
</comment>
<gene>
    <name evidence="1" type="ORF">HL667_12785</name>
</gene>
<organism evidence="1 2">
    <name type="scientific">Bradyrhizobium aeschynomenes</name>
    <dbReference type="NCBI Taxonomy" id="2734909"/>
    <lineage>
        <taxon>Bacteria</taxon>
        <taxon>Pseudomonadati</taxon>
        <taxon>Pseudomonadota</taxon>
        <taxon>Alphaproteobacteria</taxon>
        <taxon>Hyphomicrobiales</taxon>
        <taxon>Nitrobacteraceae</taxon>
        <taxon>Bradyrhizobium</taxon>
    </lineage>
</organism>
<evidence type="ECO:0000313" key="1">
    <source>
        <dbReference type="EMBL" id="NPU65871.1"/>
    </source>
</evidence>
<reference evidence="1" key="1">
    <citation type="submission" date="2020-05" db="EMBL/GenBank/DDBJ databases">
        <title>Nod-independent and nitrogen-fixing Bradyrhizobium aeschynomene sp. nov. isolated from nodules of Aeschynomene indica.</title>
        <authorList>
            <person name="Zhang Z."/>
        </authorList>
    </citation>
    <scope>NUCLEOTIDE SEQUENCE</scope>
    <source>
        <strain evidence="1">83012</strain>
    </source>
</reference>
<protein>
    <submittedName>
        <fullName evidence="1">Uncharacterized protein</fullName>
    </submittedName>
</protein>
<proteinExistence type="predicted"/>
<dbReference type="Proteomes" id="UP000886476">
    <property type="component" value="Unassembled WGS sequence"/>
</dbReference>
<accession>A0ABX2CCB9</accession>
<name>A0ABX2CCB9_9BRAD</name>
<evidence type="ECO:0000313" key="2">
    <source>
        <dbReference type="Proteomes" id="UP000886476"/>
    </source>
</evidence>
<keyword evidence="2" id="KW-1185">Reference proteome</keyword>
<dbReference type="RefSeq" id="WP_172110945.1">
    <property type="nucleotide sequence ID" value="NZ_JABFDN010000003.1"/>
</dbReference>
<dbReference type="EMBL" id="JABFDN010000003">
    <property type="protein sequence ID" value="NPU65871.1"/>
    <property type="molecule type" value="Genomic_DNA"/>
</dbReference>
<sequence length="101" mass="11017">MAAMTTTGKTRAELTRLVEEAIREQQGCETARVPALQRLDVRNGRNWEIPHVILGDSLISDIDRAVMSVQRRLGREFHLIDDDAAAAPEAAGAPRIVSGPS</sequence>